<accession>A0ACB8SP44</accession>
<protein>
    <submittedName>
        <fullName evidence="1">Uncharacterized protein</fullName>
    </submittedName>
</protein>
<organism evidence="1 2">
    <name type="scientific">Artomyces pyxidatus</name>
    <dbReference type="NCBI Taxonomy" id="48021"/>
    <lineage>
        <taxon>Eukaryota</taxon>
        <taxon>Fungi</taxon>
        <taxon>Dikarya</taxon>
        <taxon>Basidiomycota</taxon>
        <taxon>Agaricomycotina</taxon>
        <taxon>Agaricomycetes</taxon>
        <taxon>Russulales</taxon>
        <taxon>Auriscalpiaceae</taxon>
        <taxon>Artomyces</taxon>
    </lineage>
</organism>
<reference evidence="1" key="2">
    <citation type="journal article" date="2022" name="New Phytol.">
        <title>Evolutionary transition to the ectomycorrhizal habit in the genomes of a hyperdiverse lineage of mushroom-forming fungi.</title>
        <authorList>
            <person name="Looney B."/>
            <person name="Miyauchi S."/>
            <person name="Morin E."/>
            <person name="Drula E."/>
            <person name="Courty P.E."/>
            <person name="Kohler A."/>
            <person name="Kuo A."/>
            <person name="LaButti K."/>
            <person name="Pangilinan J."/>
            <person name="Lipzen A."/>
            <person name="Riley R."/>
            <person name="Andreopoulos W."/>
            <person name="He G."/>
            <person name="Johnson J."/>
            <person name="Nolan M."/>
            <person name="Tritt A."/>
            <person name="Barry K.W."/>
            <person name="Grigoriev I.V."/>
            <person name="Nagy L.G."/>
            <person name="Hibbett D."/>
            <person name="Henrissat B."/>
            <person name="Matheny P.B."/>
            <person name="Labbe J."/>
            <person name="Martin F.M."/>
        </authorList>
    </citation>
    <scope>NUCLEOTIDE SEQUENCE</scope>
    <source>
        <strain evidence="1">HHB10654</strain>
    </source>
</reference>
<sequence>MRRELPGFYFDEGKNRYFPLSSKPKAASHASESNTPKISGEPPRNSPSEHHASAPPPRQKNAWRSLERARSATSRRQIEQYSHSVLHSQIASTSACQIVPLYEQYISALGIETCDDRMVALMGDSNGVLSRCEIPTEAYLSMSASNIPQHWARVFHLGSRISSISMSGPIWITTSFGPDCRIFVHDRVADRTTAHKPHSTINDVWTSHLVNRSLAIGARQRACFVPDIEHLRGLRFLETRSDVFAVHQHEARLYTGARNGSVSRFDTRMAMHKGDALFGVAPEATGNSATFLATVGPSQLLVSTIRGNIALFDVRYPRATRPVLILHGHVNSFMPTLPHAVSPCQSYLFAAGLDRRVRGWSLRTGEPLRPPDASFSPRLRTAEDTRMNPFAMVFPEPVAALQTVDIEDNICLFAASVNELYRFKLGQQAAD</sequence>
<evidence type="ECO:0000313" key="2">
    <source>
        <dbReference type="Proteomes" id="UP000814140"/>
    </source>
</evidence>
<dbReference type="EMBL" id="MU277237">
    <property type="protein sequence ID" value="KAI0058264.1"/>
    <property type="molecule type" value="Genomic_DNA"/>
</dbReference>
<dbReference type="Proteomes" id="UP000814140">
    <property type="component" value="Unassembled WGS sequence"/>
</dbReference>
<proteinExistence type="predicted"/>
<evidence type="ECO:0000313" key="1">
    <source>
        <dbReference type="EMBL" id="KAI0058264.1"/>
    </source>
</evidence>
<comment type="caution">
    <text evidence="1">The sequence shown here is derived from an EMBL/GenBank/DDBJ whole genome shotgun (WGS) entry which is preliminary data.</text>
</comment>
<reference evidence="1" key="1">
    <citation type="submission" date="2021-03" db="EMBL/GenBank/DDBJ databases">
        <authorList>
            <consortium name="DOE Joint Genome Institute"/>
            <person name="Ahrendt S."/>
            <person name="Looney B.P."/>
            <person name="Miyauchi S."/>
            <person name="Morin E."/>
            <person name="Drula E."/>
            <person name="Courty P.E."/>
            <person name="Chicoki N."/>
            <person name="Fauchery L."/>
            <person name="Kohler A."/>
            <person name="Kuo A."/>
            <person name="Labutti K."/>
            <person name="Pangilinan J."/>
            <person name="Lipzen A."/>
            <person name="Riley R."/>
            <person name="Andreopoulos W."/>
            <person name="He G."/>
            <person name="Johnson J."/>
            <person name="Barry K.W."/>
            <person name="Grigoriev I.V."/>
            <person name="Nagy L."/>
            <person name="Hibbett D."/>
            <person name="Henrissat B."/>
            <person name="Matheny P.B."/>
            <person name="Labbe J."/>
            <person name="Martin F."/>
        </authorList>
    </citation>
    <scope>NUCLEOTIDE SEQUENCE</scope>
    <source>
        <strain evidence="1">HHB10654</strain>
    </source>
</reference>
<gene>
    <name evidence="1" type="ORF">BV25DRAFT_1891577</name>
</gene>
<name>A0ACB8SP44_9AGAM</name>
<keyword evidence="2" id="KW-1185">Reference proteome</keyword>